<organism evidence="1 2">
    <name type="scientific">Phocaeicola dorei</name>
    <dbReference type="NCBI Taxonomy" id="357276"/>
    <lineage>
        <taxon>Bacteria</taxon>
        <taxon>Pseudomonadati</taxon>
        <taxon>Bacteroidota</taxon>
        <taxon>Bacteroidia</taxon>
        <taxon>Bacteroidales</taxon>
        <taxon>Bacteroidaceae</taxon>
        <taxon>Phocaeicola</taxon>
    </lineage>
</organism>
<name>A0AA95KNF0_9BACT</name>
<proteinExistence type="predicted"/>
<dbReference type="AlphaFoldDB" id="A0AA95KNF0"/>
<reference evidence="1" key="1">
    <citation type="journal article" date="2023" name="Nat. Commun.">
        <title>Identification of a novel Human Milk Oligosaccharides utilization cluster in the infant gut commensal Bacteroides dorei.</title>
        <authorList>
            <person name="Kijner S."/>
            <person name="Ennis D."/>
            <person name="Shmorak S."/>
            <person name="Florentin A."/>
            <person name="Yassour M."/>
        </authorList>
    </citation>
    <scope>NUCLEOTIDE SEQUENCE</scope>
    <source>
        <strain evidence="1">2</strain>
    </source>
</reference>
<protein>
    <submittedName>
        <fullName evidence="1">Uncharacterized protein</fullName>
    </submittedName>
</protein>
<accession>A0AA95KNF0</accession>
<dbReference type="EMBL" id="CP126056">
    <property type="protein sequence ID" value="WHX11015.1"/>
    <property type="molecule type" value="Genomic_DNA"/>
</dbReference>
<evidence type="ECO:0000313" key="2">
    <source>
        <dbReference type="Proteomes" id="UP001177934"/>
    </source>
</evidence>
<dbReference type="Proteomes" id="UP001177934">
    <property type="component" value="Chromosome"/>
</dbReference>
<evidence type="ECO:0000313" key="1">
    <source>
        <dbReference type="EMBL" id="WHX11015.1"/>
    </source>
</evidence>
<gene>
    <name evidence="1" type="ORF">QNN11_06490</name>
</gene>
<sequence>MLYILPLNDEEQIHFTGGKFVTPEEIEMNSAQYSSFLKEEVDHLNIVAQMWEEFK</sequence>